<comment type="caution">
    <text evidence="1">The sequence shown here is derived from an EMBL/GenBank/DDBJ whole genome shotgun (WGS) entry which is preliminary data.</text>
</comment>
<name>A0A329MMV6_9BACL</name>
<dbReference type="Proteomes" id="UP000250369">
    <property type="component" value="Unassembled WGS sequence"/>
</dbReference>
<sequence length="105" mass="12024">MVYHHVRKAPHKDEHASCFFVEVLFILLEKGWLISTEPLRGGVLSRLFRLIPTGPRHGGVLSRLFRLISDRAGPRRRFKPTFQAYSTEPNRGVIRKKSASTVNDV</sequence>
<evidence type="ECO:0000313" key="2">
    <source>
        <dbReference type="Proteomes" id="UP000250369"/>
    </source>
</evidence>
<accession>A0A329MMV6</accession>
<dbReference type="EMBL" id="QMFB01000005">
    <property type="protein sequence ID" value="RAV21219.1"/>
    <property type="molecule type" value="Genomic_DNA"/>
</dbReference>
<keyword evidence="2" id="KW-1185">Reference proteome</keyword>
<protein>
    <submittedName>
        <fullName evidence="1">Uncharacterized protein</fullName>
    </submittedName>
</protein>
<reference evidence="1 2" key="1">
    <citation type="journal article" date="2009" name="Int. J. Syst. Evol. Microbiol.">
        <title>Paenibacillus contaminans sp. nov., isolated from a contaminated laboratory plate.</title>
        <authorList>
            <person name="Chou J.H."/>
            <person name="Lee J.H."/>
            <person name="Lin M.C."/>
            <person name="Chang P.S."/>
            <person name="Arun A.B."/>
            <person name="Young C.C."/>
            <person name="Chen W.M."/>
        </authorList>
    </citation>
    <scope>NUCLEOTIDE SEQUENCE [LARGE SCALE GENOMIC DNA]</scope>
    <source>
        <strain evidence="1 2">CKOBP-6</strain>
    </source>
</reference>
<dbReference type="AlphaFoldDB" id="A0A329MMV6"/>
<evidence type="ECO:0000313" key="1">
    <source>
        <dbReference type="EMBL" id="RAV21219.1"/>
    </source>
</evidence>
<organism evidence="1 2">
    <name type="scientific">Paenibacillus contaminans</name>
    <dbReference type="NCBI Taxonomy" id="450362"/>
    <lineage>
        <taxon>Bacteria</taxon>
        <taxon>Bacillati</taxon>
        <taxon>Bacillota</taxon>
        <taxon>Bacilli</taxon>
        <taxon>Bacillales</taxon>
        <taxon>Paenibacillaceae</taxon>
        <taxon>Paenibacillus</taxon>
    </lineage>
</organism>
<proteinExistence type="predicted"/>
<gene>
    <name evidence="1" type="ORF">DQG23_11185</name>
</gene>